<dbReference type="Proteomes" id="UP000215441">
    <property type="component" value="Unassembled WGS sequence"/>
</dbReference>
<dbReference type="RefSeq" id="WP_094288325.1">
    <property type="nucleotide sequence ID" value="NZ_NOIG01000005.1"/>
</dbReference>
<dbReference type="GO" id="GO:0005524">
    <property type="term" value="F:ATP binding"/>
    <property type="evidence" value="ECO:0007669"/>
    <property type="project" value="InterPro"/>
</dbReference>
<dbReference type="AlphaFoldDB" id="A0A235ENS5"/>
<dbReference type="PANTHER" id="PTHR12873:SF6">
    <property type="entry name" value="TOPRIM DOMAIN-CONTAINING PROTEIN"/>
    <property type="match status" value="1"/>
</dbReference>
<sequence>MAQVIYEDEIDFAKYERETDAKQKVKPASQWVQELIDRINNPIKEPRAVMPWRKTHSMVAFRKGEVTVWGGANGNGKSLVTGQIALSLIAQDEKVCIASFEMKPAKTLERMGRQYSGFNADDPAFAGSTAAKMELIKVYEEFKEWTNGRLWLYDQQGTVTATQVAAVVRYCAKEKGITHFFVDSLMKCVASEDDYNGQKMFVDELTAIARDHGIHIHLVHHIRKPSDENHKPSKYDYKGTGAITDQVDNVISVWRNKAKEKKRDEGKPVEDKEPDALLICDKQRNGEWEGSIGLWFDRQSMQYVGGPGDEPLIMYRHPEDF</sequence>
<evidence type="ECO:0000259" key="1">
    <source>
        <dbReference type="PROSITE" id="PS51199"/>
    </source>
</evidence>
<dbReference type="EMBL" id="NOIG01000005">
    <property type="protein sequence ID" value="OYD50698.1"/>
    <property type="molecule type" value="Genomic_DNA"/>
</dbReference>
<dbReference type="GO" id="GO:0043139">
    <property type="term" value="F:5'-3' DNA helicase activity"/>
    <property type="evidence" value="ECO:0007669"/>
    <property type="project" value="InterPro"/>
</dbReference>
<protein>
    <recommendedName>
        <fullName evidence="1">SF4 helicase domain-containing protein</fullName>
    </recommendedName>
</protein>
<dbReference type="SUPFAM" id="SSF52540">
    <property type="entry name" value="P-loop containing nucleoside triphosphate hydrolases"/>
    <property type="match status" value="1"/>
</dbReference>
<accession>A0A235ENS5</accession>
<keyword evidence="3" id="KW-1185">Reference proteome</keyword>
<dbReference type="InterPro" id="IPR027417">
    <property type="entry name" value="P-loop_NTPase"/>
</dbReference>
<dbReference type="GO" id="GO:0006260">
    <property type="term" value="P:DNA replication"/>
    <property type="evidence" value="ECO:0007669"/>
    <property type="project" value="InterPro"/>
</dbReference>
<dbReference type="Gene3D" id="3.40.50.300">
    <property type="entry name" value="P-loop containing nucleotide triphosphate hydrolases"/>
    <property type="match status" value="1"/>
</dbReference>
<dbReference type="PROSITE" id="PS51199">
    <property type="entry name" value="SF4_HELICASE"/>
    <property type="match status" value="1"/>
</dbReference>
<dbReference type="GO" id="GO:0003697">
    <property type="term" value="F:single-stranded DNA binding"/>
    <property type="evidence" value="ECO:0007669"/>
    <property type="project" value="InterPro"/>
</dbReference>
<evidence type="ECO:0000313" key="2">
    <source>
        <dbReference type="EMBL" id="OYD50698.1"/>
    </source>
</evidence>
<feature type="domain" description="SF4 helicase" evidence="1">
    <location>
        <begin position="41"/>
        <end position="310"/>
    </location>
</feature>
<dbReference type="OrthoDB" id="5959484at2"/>
<comment type="caution">
    <text evidence="2">The sequence shown here is derived from an EMBL/GenBank/DDBJ whole genome shotgun (WGS) entry which is preliminary data.</text>
</comment>
<evidence type="ECO:0000313" key="3">
    <source>
        <dbReference type="Proteomes" id="UP000215441"/>
    </source>
</evidence>
<proteinExistence type="predicted"/>
<gene>
    <name evidence="2" type="ORF">CBY09_08175</name>
</gene>
<dbReference type="Pfam" id="PF03796">
    <property type="entry name" value="DnaB_C"/>
    <property type="match status" value="1"/>
</dbReference>
<dbReference type="InterPro" id="IPR007694">
    <property type="entry name" value="DNA_helicase_DnaB-like_C"/>
</dbReference>
<name>A0A235ENS5_9BURK</name>
<reference evidence="2 3" key="1">
    <citation type="submission" date="2017-07" db="EMBL/GenBank/DDBJ databases">
        <title>Acidovorax KNDSW TSA 6 genome sequence and assembly.</title>
        <authorList>
            <person name="Mayilraj S."/>
        </authorList>
    </citation>
    <scope>NUCLEOTIDE SEQUENCE [LARGE SCALE GENOMIC DNA]</scope>
    <source>
        <strain evidence="2 3">KNDSW-TSA6</strain>
    </source>
</reference>
<dbReference type="PANTHER" id="PTHR12873">
    <property type="entry name" value="T7-LIKE MITOCHONDRIAL DNA HELICASE"/>
    <property type="match status" value="1"/>
</dbReference>
<dbReference type="InterPro" id="IPR027032">
    <property type="entry name" value="Twinkle-like"/>
</dbReference>
<organism evidence="2 3">
    <name type="scientific">Acidovorax kalamii</name>
    <dbReference type="NCBI Taxonomy" id="2004485"/>
    <lineage>
        <taxon>Bacteria</taxon>
        <taxon>Pseudomonadati</taxon>
        <taxon>Pseudomonadota</taxon>
        <taxon>Betaproteobacteria</taxon>
        <taxon>Burkholderiales</taxon>
        <taxon>Comamonadaceae</taxon>
        <taxon>Acidovorax</taxon>
    </lineage>
</organism>